<feature type="compositionally biased region" description="Basic and acidic residues" evidence="1">
    <location>
        <begin position="730"/>
        <end position="742"/>
    </location>
</feature>
<proteinExistence type="predicted"/>
<feature type="compositionally biased region" description="Basic and acidic residues" evidence="1">
    <location>
        <begin position="598"/>
        <end position="622"/>
    </location>
</feature>
<feature type="transmembrane region" description="Helical" evidence="2">
    <location>
        <begin position="1313"/>
        <end position="1334"/>
    </location>
</feature>
<feature type="compositionally biased region" description="Low complexity" evidence="1">
    <location>
        <begin position="502"/>
        <end position="513"/>
    </location>
</feature>
<dbReference type="InterPro" id="IPR003675">
    <property type="entry name" value="Rce1/LyrA-like_dom"/>
</dbReference>
<dbReference type="GO" id="GO:0080120">
    <property type="term" value="P:CAAX-box protein maturation"/>
    <property type="evidence" value="ECO:0007669"/>
    <property type="project" value="UniProtKB-ARBA"/>
</dbReference>
<protein>
    <recommendedName>
        <fullName evidence="7">Alpha/Beta hydrolase fold protein</fullName>
    </recommendedName>
</protein>
<evidence type="ECO:0000259" key="4">
    <source>
        <dbReference type="Pfam" id="PF24930"/>
    </source>
</evidence>
<dbReference type="PANTHER" id="PTHR43592:SF20">
    <property type="entry name" value="ALPHA_BETA-HYDROLASES SUPERFAMILY PROTEIN"/>
    <property type="match status" value="1"/>
</dbReference>
<name>A0A2U1PIS0_ARTAN</name>
<feature type="region of interest" description="Disordered" evidence="1">
    <location>
        <begin position="724"/>
        <end position="775"/>
    </location>
</feature>
<evidence type="ECO:0000313" key="6">
    <source>
        <dbReference type="Proteomes" id="UP000245207"/>
    </source>
</evidence>
<feature type="compositionally biased region" description="Polar residues" evidence="1">
    <location>
        <begin position="558"/>
        <end position="574"/>
    </location>
</feature>
<dbReference type="Pfam" id="PF24930">
    <property type="entry name" value="DUF7750"/>
    <property type="match status" value="1"/>
</dbReference>
<feature type="region of interest" description="Disordered" evidence="1">
    <location>
        <begin position="431"/>
        <end position="689"/>
    </location>
</feature>
<feature type="compositionally biased region" description="Polar residues" evidence="1">
    <location>
        <begin position="1120"/>
        <end position="1129"/>
    </location>
</feature>
<feature type="domain" description="CAAX prenyl protease 2/Lysostaphin resistance protein A-like" evidence="3">
    <location>
        <begin position="1365"/>
        <end position="1445"/>
    </location>
</feature>
<feature type="compositionally biased region" description="Acidic residues" evidence="1">
    <location>
        <begin position="1050"/>
        <end position="1059"/>
    </location>
</feature>
<dbReference type="EMBL" id="PKPP01001101">
    <property type="protein sequence ID" value="PWA85656.1"/>
    <property type="molecule type" value="Genomic_DNA"/>
</dbReference>
<feature type="compositionally biased region" description="Polar residues" evidence="1">
    <location>
        <begin position="748"/>
        <end position="761"/>
    </location>
</feature>
<feature type="compositionally biased region" description="Basic and acidic residues" evidence="1">
    <location>
        <begin position="629"/>
        <end position="641"/>
    </location>
</feature>
<feature type="transmembrane region" description="Helical" evidence="2">
    <location>
        <begin position="1442"/>
        <end position="1463"/>
    </location>
</feature>
<feature type="transmembrane region" description="Helical" evidence="2">
    <location>
        <begin position="1412"/>
        <end position="1430"/>
    </location>
</feature>
<feature type="region of interest" description="Disordered" evidence="1">
    <location>
        <begin position="1049"/>
        <end position="1083"/>
    </location>
</feature>
<dbReference type="GO" id="GO:0004175">
    <property type="term" value="F:endopeptidase activity"/>
    <property type="evidence" value="ECO:0007669"/>
    <property type="project" value="UniProtKB-ARBA"/>
</dbReference>
<keyword evidence="2" id="KW-1133">Transmembrane helix</keyword>
<evidence type="ECO:0000256" key="2">
    <source>
        <dbReference type="SAM" id="Phobius"/>
    </source>
</evidence>
<dbReference type="SUPFAM" id="SSF53474">
    <property type="entry name" value="alpha/beta-Hydrolases"/>
    <property type="match status" value="1"/>
</dbReference>
<accession>A0A2U1PIS0</accession>
<dbReference type="Proteomes" id="UP000245207">
    <property type="component" value="Unassembled WGS sequence"/>
</dbReference>
<feature type="transmembrane region" description="Helical" evidence="2">
    <location>
        <begin position="1200"/>
        <end position="1220"/>
    </location>
</feature>
<feature type="compositionally biased region" description="Acidic residues" evidence="1">
    <location>
        <begin position="1070"/>
        <end position="1082"/>
    </location>
</feature>
<feature type="region of interest" description="Disordered" evidence="1">
    <location>
        <begin position="1112"/>
        <end position="1146"/>
    </location>
</feature>
<feature type="compositionally biased region" description="Polar residues" evidence="1">
    <location>
        <begin position="481"/>
        <end position="491"/>
    </location>
</feature>
<feature type="compositionally biased region" description="Basic and acidic residues" evidence="1">
    <location>
        <begin position="657"/>
        <end position="669"/>
    </location>
</feature>
<keyword evidence="2" id="KW-0812">Transmembrane</keyword>
<evidence type="ECO:0000256" key="1">
    <source>
        <dbReference type="SAM" id="MobiDB-lite"/>
    </source>
</evidence>
<evidence type="ECO:0008006" key="7">
    <source>
        <dbReference type="Google" id="ProtNLM"/>
    </source>
</evidence>
<feature type="compositionally biased region" description="Polar residues" evidence="1">
    <location>
        <begin position="526"/>
        <end position="541"/>
    </location>
</feature>
<feature type="compositionally biased region" description="Polar residues" evidence="1">
    <location>
        <begin position="582"/>
        <end position="597"/>
    </location>
</feature>
<evidence type="ECO:0000313" key="5">
    <source>
        <dbReference type="EMBL" id="PWA85656.1"/>
    </source>
</evidence>
<reference evidence="5 6" key="1">
    <citation type="journal article" date="2018" name="Mol. Plant">
        <title>The genome of Artemisia annua provides insight into the evolution of Asteraceae family and artemisinin biosynthesis.</title>
        <authorList>
            <person name="Shen Q."/>
            <person name="Zhang L."/>
            <person name="Liao Z."/>
            <person name="Wang S."/>
            <person name="Yan T."/>
            <person name="Shi P."/>
            <person name="Liu M."/>
            <person name="Fu X."/>
            <person name="Pan Q."/>
            <person name="Wang Y."/>
            <person name="Lv Z."/>
            <person name="Lu X."/>
            <person name="Zhang F."/>
            <person name="Jiang W."/>
            <person name="Ma Y."/>
            <person name="Chen M."/>
            <person name="Hao X."/>
            <person name="Li L."/>
            <person name="Tang Y."/>
            <person name="Lv G."/>
            <person name="Zhou Y."/>
            <person name="Sun X."/>
            <person name="Brodelius P.E."/>
            <person name="Rose J.K.C."/>
            <person name="Tang K."/>
        </authorList>
    </citation>
    <scope>NUCLEOTIDE SEQUENCE [LARGE SCALE GENOMIC DNA]</scope>
    <source>
        <strain evidence="6">cv. Huhao1</strain>
        <tissue evidence="5">Leaf</tissue>
    </source>
</reference>
<dbReference type="InterPro" id="IPR029058">
    <property type="entry name" value="AB_hydrolase_fold"/>
</dbReference>
<keyword evidence="2" id="KW-0472">Membrane</keyword>
<dbReference type="PANTHER" id="PTHR43592">
    <property type="entry name" value="CAAX AMINO TERMINAL PROTEASE"/>
    <property type="match status" value="1"/>
</dbReference>
<keyword evidence="6" id="KW-1185">Reference proteome</keyword>
<feature type="transmembrane region" description="Helical" evidence="2">
    <location>
        <begin position="1232"/>
        <end position="1254"/>
    </location>
</feature>
<feature type="compositionally biased region" description="Low complexity" evidence="1">
    <location>
        <begin position="642"/>
        <end position="652"/>
    </location>
</feature>
<dbReference type="STRING" id="35608.A0A2U1PIS0"/>
<feature type="compositionally biased region" description="Basic and acidic residues" evidence="1">
    <location>
        <begin position="462"/>
        <end position="479"/>
    </location>
</feature>
<feature type="compositionally biased region" description="Polar residues" evidence="1">
    <location>
        <begin position="431"/>
        <end position="461"/>
    </location>
</feature>
<feature type="transmembrane region" description="Helical" evidence="2">
    <location>
        <begin position="1478"/>
        <end position="1498"/>
    </location>
</feature>
<evidence type="ECO:0000259" key="3">
    <source>
        <dbReference type="Pfam" id="PF02517"/>
    </source>
</evidence>
<dbReference type="Pfam" id="PF02517">
    <property type="entry name" value="Rce1-like"/>
    <property type="match status" value="1"/>
</dbReference>
<sequence length="1508" mass="163182">MDPDVISIVSECLNRGCFPVVMNPRGCARSPLTTPRLFTPADSDDVDTAVHFINRARPWTSLMAVGLGYGANMLTKYLAEVGEDTPLTAATCLDNPFDLTVPLPDQHSLTRGFIEILQSNKELFQGRSKGFDVEKALQAKSLKDFEEAISMVSYGFNTLEEFHVSSSTRDVVGNVKIPLLFIQDNAAPSSSIPRSSIAENPYTSLLICTFRSDDESITGTSAVSWCQRLVVEWLIAVELGLLKGRHPLLEDTDVTINPSKSLKLMPSEASDATNRTSNLLNLHQLDALNENASHPSEKMLKRSDEQNNIAEDKGINGAVTQTNAVGSEVVKEGDKGVNGAVTQTNVVGSEAVKEGDVDLVDAETGQVIRATEVVMNMLDVTMPETLSEEQKLKVRTAVAQGETLMNALQGAVPEDVRGKVTSSVTAILQKQKKNSNGVPSVSNFSGVTSELNPKIQETSEVSIREREPNASELNKRDTSSAEDSNNLSTKNDASEPQAPTLGTGDSSQDQSTSQEREPNASELNKGDTSSAEDPNKPSTKNDVSEPQAPTLGTDDSSKVQLTSQHDGEISSSVTKSHDELGSGNQNASHLNESNSSPPEDHTSEQAKLGHEDGTTVEKDNQQKDAQSSSEEKSIPTPKTEESSSPSSSSPPENQLMAKEDGANQKKEETSAQPVPVPTNSNSSPSFGVSQAFDALTGMDDSTQLAVNSVFSVIEDVITQLEGNTEGDSAIADRDKIGDKDTDPESESDLQQNGNGAINMTTEPKEPGNLSVSNLSSDKKDEAIVFENNRNDIQHSITELPYRNPLYNHNIQSYLSNMKNKLLGADSATSLAIDYVPKEGQRKLLKQSGDGLNYVDDSASHEGIDINVKSPLPSDVKCKDDIIEPAYVILDTERDGDPVEESKKIGENKERPQVGGDASVVLMQLVKENILNSLKVEVCRRIQATDMKAIAPMLKKELEEVANTISLAVVHDKQHWDGYKFGDLQAEHILDVITSAVKGTRYMKEVVPVGIVVGSSLASLRKSFHIVPADPTESTEVVRDLSQEGYHLQADWEDPDEMAADEVKQSNGSYSEDEGYEDEDEDVSSSLRNDTVMVGAVTAALGASALFVHQQGTYNDEHDGSSTSSMSINQKENHQEPGKLGMETSKSSDDNIVTSLAEKAMSVAAPVLPTKEGGGVDQERLVTMLADLGQRGGILRLVGKLALLWGGIRGAMSLIGKLITFLRLSERPLFQRILGFVSLVLVLWTPFVVPLLPTLVQNWAEHNSSNFAVLACIIGLYSSVMILIVLWGTRIRGYEDPLKKYGLELTSAKQIQNFFYGLIGGVMLVLLIQSTNVFVGSVSISWPTIPSSTDAVTLLKLFGKGLRIVGQGLLTTAAVALVEEMLFRSWLPEEIAVDLGFNQGIILSGLAFSLSQWSPMAIPGLWLLSVGLSGVRQRCQGSLFVPIGLRTGIMASSFFLKEGGFLIYKPTYPLWLSGGGDPFQPFSSTVGLAVAILWALILYPRKHQQKIKE</sequence>
<feature type="transmembrane region" description="Helical" evidence="2">
    <location>
        <begin position="1266"/>
        <end position="1288"/>
    </location>
</feature>
<gene>
    <name evidence="5" type="ORF">CTI12_AA148340</name>
</gene>
<organism evidence="5 6">
    <name type="scientific">Artemisia annua</name>
    <name type="common">Sweet wormwood</name>
    <dbReference type="NCBI Taxonomy" id="35608"/>
    <lineage>
        <taxon>Eukaryota</taxon>
        <taxon>Viridiplantae</taxon>
        <taxon>Streptophyta</taxon>
        <taxon>Embryophyta</taxon>
        <taxon>Tracheophyta</taxon>
        <taxon>Spermatophyta</taxon>
        <taxon>Magnoliopsida</taxon>
        <taxon>eudicotyledons</taxon>
        <taxon>Gunneridae</taxon>
        <taxon>Pentapetalae</taxon>
        <taxon>asterids</taxon>
        <taxon>campanulids</taxon>
        <taxon>Asterales</taxon>
        <taxon>Asteraceae</taxon>
        <taxon>Asteroideae</taxon>
        <taxon>Anthemideae</taxon>
        <taxon>Artemisiinae</taxon>
        <taxon>Artemisia</taxon>
    </lineage>
</organism>
<feature type="domain" description="DUF7750" evidence="4">
    <location>
        <begin position="365"/>
        <end position="429"/>
    </location>
</feature>
<comment type="caution">
    <text evidence="5">The sequence shown here is derived from an EMBL/GenBank/DDBJ whole genome shotgun (WGS) entry which is preliminary data.</text>
</comment>
<dbReference type="InterPro" id="IPR056652">
    <property type="entry name" value="DUF7750"/>
</dbReference>
<dbReference type="OrthoDB" id="5954035at2759"/>